<organism evidence="7 8">
    <name type="scientific">Spirochaeta isovalerica</name>
    <dbReference type="NCBI Taxonomy" id="150"/>
    <lineage>
        <taxon>Bacteria</taxon>
        <taxon>Pseudomonadati</taxon>
        <taxon>Spirochaetota</taxon>
        <taxon>Spirochaetia</taxon>
        <taxon>Spirochaetales</taxon>
        <taxon>Spirochaetaceae</taxon>
        <taxon>Spirochaeta</taxon>
    </lineage>
</organism>
<feature type="transmembrane region" description="Helical" evidence="5">
    <location>
        <begin position="194"/>
        <end position="214"/>
    </location>
</feature>
<dbReference type="RefSeq" id="WP_184747847.1">
    <property type="nucleotide sequence ID" value="NZ_JACHGJ010000007.1"/>
</dbReference>
<evidence type="ECO:0000259" key="6">
    <source>
        <dbReference type="PROSITE" id="PS50928"/>
    </source>
</evidence>
<keyword evidence="8" id="KW-1185">Reference proteome</keyword>
<accession>A0A841RGF8</accession>
<comment type="similarity">
    <text evidence="5">Belongs to the binding-protein-dependent transport system permease family.</text>
</comment>
<evidence type="ECO:0000313" key="7">
    <source>
        <dbReference type="EMBL" id="MBB6481608.1"/>
    </source>
</evidence>
<feature type="transmembrane region" description="Helical" evidence="5">
    <location>
        <begin position="251"/>
        <end position="277"/>
    </location>
</feature>
<feature type="transmembrane region" description="Helical" evidence="5">
    <location>
        <begin position="142"/>
        <end position="163"/>
    </location>
</feature>
<keyword evidence="4 5" id="KW-0472">Membrane</keyword>
<reference evidence="7 8" key="1">
    <citation type="submission" date="2020-08" db="EMBL/GenBank/DDBJ databases">
        <title>Genomic Encyclopedia of Type Strains, Phase IV (KMG-IV): sequencing the most valuable type-strain genomes for metagenomic binning, comparative biology and taxonomic classification.</title>
        <authorList>
            <person name="Goeker M."/>
        </authorList>
    </citation>
    <scope>NUCLEOTIDE SEQUENCE [LARGE SCALE GENOMIC DNA]</scope>
    <source>
        <strain evidence="7 8">DSM 2461</strain>
    </source>
</reference>
<dbReference type="Gene3D" id="1.10.3720.10">
    <property type="entry name" value="MetI-like"/>
    <property type="match status" value="1"/>
</dbReference>
<dbReference type="GO" id="GO:0055085">
    <property type="term" value="P:transmembrane transport"/>
    <property type="evidence" value="ECO:0007669"/>
    <property type="project" value="InterPro"/>
</dbReference>
<comment type="caution">
    <text evidence="7">The sequence shown here is derived from an EMBL/GenBank/DDBJ whole genome shotgun (WGS) entry which is preliminary data.</text>
</comment>
<dbReference type="PROSITE" id="PS50928">
    <property type="entry name" value="ABC_TM1"/>
    <property type="match status" value="1"/>
</dbReference>
<feature type="transmembrane region" description="Helical" evidence="5">
    <location>
        <begin position="107"/>
        <end position="130"/>
    </location>
</feature>
<dbReference type="InterPro" id="IPR000515">
    <property type="entry name" value="MetI-like"/>
</dbReference>
<feature type="transmembrane region" description="Helical" evidence="5">
    <location>
        <begin position="9"/>
        <end position="29"/>
    </location>
</feature>
<dbReference type="EMBL" id="JACHGJ010000007">
    <property type="protein sequence ID" value="MBB6481608.1"/>
    <property type="molecule type" value="Genomic_DNA"/>
</dbReference>
<dbReference type="PANTHER" id="PTHR43376:SF1">
    <property type="entry name" value="OLIGOPEPTIDE TRANSPORT SYSTEM PERMEASE PROTEIN"/>
    <property type="match status" value="1"/>
</dbReference>
<dbReference type="InterPro" id="IPR035906">
    <property type="entry name" value="MetI-like_sf"/>
</dbReference>
<feature type="transmembrane region" description="Helical" evidence="5">
    <location>
        <begin position="297"/>
        <end position="323"/>
    </location>
</feature>
<proteinExistence type="inferred from homology"/>
<evidence type="ECO:0000256" key="1">
    <source>
        <dbReference type="ARBA" id="ARBA00004651"/>
    </source>
</evidence>
<evidence type="ECO:0000313" key="8">
    <source>
        <dbReference type="Proteomes" id="UP000587760"/>
    </source>
</evidence>
<dbReference type="AlphaFoldDB" id="A0A841RGF8"/>
<comment type="subcellular location">
    <subcellularLocation>
        <location evidence="1 5">Cell membrane</location>
        <topology evidence="1 5">Multi-pass membrane protein</topology>
    </subcellularLocation>
</comment>
<dbReference type="Pfam" id="PF00528">
    <property type="entry name" value="BPD_transp_1"/>
    <property type="match status" value="1"/>
</dbReference>
<evidence type="ECO:0000256" key="2">
    <source>
        <dbReference type="ARBA" id="ARBA00022692"/>
    </source>
</evidence>
<gene>
    <name evidence="7" type="ORF">HNR50_003288</name>
</gene>
<keyword evidence="3 5" id="KW-1133">Transmembrane helix</keyword>
<keyword evidence="5" id="KW-0813">Transport</keyword>
<evidence type="ECO:0000256" key="3">
    <source>
        <dbReference type="ARBA" id="ARBA00022989"/>
    </source>
</evidence>
<dbReference type="Proteomes" id="UP000587760">
    <property type="component" value="Unassembled WGS sequence"/>
</dbReference>
<feature type="domain" description="ABC transmembrane type-1" evidence="6">
    <location>
        <begin position="103"/>
        <end position="316"/>
    </location>
</feature>
<dbReference type="CDD" id="cd06261">
    <property type="entry name" value="TM_PBP2"/>
    <property type="match status" value="1"/>
</dbReference>
<evidence type="ECO:0000256" key="4">
    <source>
        <dbReference type="ARBA" id="ARBA00023136"/>
    </source>
</evidence>
<protein>
    <submittedName>
        <fullName evidence="7">Peptide/nickel transport system permease protein</fullName>
    </submittedName>
</protein>
<dbReference type="PANTHER" id="PTHR43376">
    <property type="entry name" value="OLIGOPEPTIDE TRANSPORT SYSTEM PERMEASE PROTEIN"/>
    <property type="match status" value="1"/>
</dbReference>
<evidence type="ECO:0000256" key="5">
    <source>
        <dbReference type="RuleBase" id="RU363032"/>
    </source>
</evidence>
<sequence>MKYIFKRLGFYLIAFVAAITINFFIPRLMPGDPVQMYMAKLYQTSGKIDAETIAAVEKLFGFSKNKPIIESYFEYVGSIFQGNWGISFSQYPLTVIEALSRGLSWTAFLMGTALIISFIINNLLGIVAAWRRGSKLDSVLTVGGQLMANIPAVVLALLISYAFARSDTFGIFPIGYAVTPLFRPANVLQYIGDVAYHAFLPVTCIVMLQLGGIMGMRANMINQLGEDFIAMGRAKGVPEWKLMFSYGARNALLPVVTTLAMQIGFMLGGSLIIEVVFNYPGLGKVMIGALDSRDYPLMQGILLMSTILMLTANFIADMMLLILDPRLRKQGR</sequence>
<keyword evidence="2 5" id="KW-0812">Transmembrane</keyword>
<dbReference type="SUPFAM" id="SSF161098">
    <property type="entry name" value="MetI-like"/>
    <property type="match status" value="1"/>
</dbReference>
<name>A0A841RGF8_9SPIO</name>
<dbReference type="GO" id="GO:0005886">
    <property type="term" value="C:plasma membrane"/>
    <property type="evidence" value="ECO:0007669"/>
    <property type="project" value="UniProtKB-SubCell"/>
</dbReference>